<dbReference type="InterPro" id="IPR043198">
    <property type="entry name" value="Cyclin/Ssn8"/>
</dbReference>
<evidence type="ECO:0000313" key="11">
    <source>
        <dbReference type="EMBL" id="KAL1251867.1"/>
    </source>
</evidence>
<accession>A0ABR3LG20</accession>
<feature type="transmembrane region" description="Helical" evidence="9">
    <location>
        <begin position="551"/>
        <end position="572"/>
    </location>
</feature>
<evidence type="ECO:0000256" key="8">
    <source>
        <dbReference type="SAM" id="MobiDB-lite"/>
    </source>
</evidence>
<sequence>MAAAAGALLPGDGIVIAGKLYSGVALTLDNCLLPTERVHCSPSRAHGLSARTEEQLRNRLCEMIQNAGILLRLPQVAMATAQILFHRFFYCKSFVRHCAETVAMACLQLASKIEEEPRRVRDVLNVFHHLRHATGNRCVSPMLLDDGYVSRKSDVIKAERRVLKELGFCVHVKHPHKVIVMYLQVLECEKNTRLVQMAWNYMNDSLRTDVFLRFRAETVACACIFLSARVLQIPLPEQPGLVLVVWGQQVEEMRSVLDAQYNASKPEGLVSTTETTTAGFSPTSKTASPAENQKNHESPLSRLALKNVCRKITSRDGRKRLSRSDERRTLAAPHRPLDAGAAEAFRLHRLDARSRTDTVSGSGNERGKRDLHLTGDDVTGLSGSGPKWTNQMASVKLLKLPRKILRRLMATQGMPISASQRMASSPLYLAFYLFLVMLGNVGNTVVIAVVGESLLRETGAVRSSDVILVNMAFSNLMVSLTRNSLLVISDMGMEVFLNRNWCRFMMGVWVWLRSANVWSTFFLSAFHFQTLRRVAPPVTNVHGHPGPPRSLIFGLCLIWSLNLMYSVPAFMFSKNGDENSTESLMLVSSTTRPLLGCVWSFPSVYSGLAFATSSMVIHEMIPIVLMSVTNLGSLLTLYAHGQTRRAANKSPDAPVITRIPAERRAAKVILALNILFISSWGASVISVNYFNYNRKSSSSSTEFLLIVARIANITFIALSPIVLAVGHRRLRAFMKSILSRII</sequence>
<feature type="transmembrane region" description="Helical" evidence="9">
    <location>
        <begin position="668"/>
        <end position="691"/>
    </location>
</feature>
<evidence type="ECO:0000313" key="12">
    <source>
        <dbReference type="Proteomes" id="UP001558613"/>
    </source>
</evidence>
<dbReference type="SUPFAM" id="SSF81321">
    <property type="entry name" value="Family A G protein-coupled receptor-like"/>
    <property type="match status" value="1"/>
</dbReference>
<dbReference type="PANTHER" id="PTHR10026">
    <property type="entry name" value="CYCLIN"/>
    <property type="match status" value="1"/>
</dbReference>
<feature type="transmembrane region" description="Helical" evidence="9">
    <location>
        <begin position="620"/>
        <end position="639"/>
    </location>
</feature>
<evidence type="ECO:0000259" key="10">
    <source>
        <dbReference type="PROSITE" id="PS50262"/>
    </source>
</evidence>
<feature type="region of interest" description="Disordered" evidence="8">
    <location>
        <begin position="315"/>
        <end position="337"/>
    </location>
</feature>
<dbReference type="SMART" id="SM00385">
    <property type="entry name" value="CYCLIN"/>
    <property type="match status" value="2"/>
</dbReference>
<proteinExistence type="inferred from homology"/>
<feature type="transmembrane region" description="Helical" evidence="9">
    <location>
        <begin position="593"/>
        <end position="614"/>
    </location>
</feature>
<dbReference type="SUPFAM" id="SSF47954">
    <property type="entry name" value="Cyclin-like"/>
    <property type="match status" value="2"/>
</dbReference>
<feature type="region of interest" description="Disordered" evidence="8">
    <location>
        <begin position="354"/>
        <end position="376"/>
    </location>
</feature>
<reference evidence="11 12" key="1">
    <citation type="submission" date="2023-09" db="EMBL/GenBank/DDBJ databases">
        <authorList>
            <person name="Wang M."/>
        </authorList>
    </citation>
    <scope>NUCLEOTIDE SEQUENCE [LARGE SCALE GENOMIC DNA]</scope>
    <source>
        <strain evidence="11">GT-2023</strain>
        <tissue evidence="11">Liver</tissue>
    </source>
</reference>
<feature type="transmembrane region" description="Helical" evidence="9">
    <location>
        <begin position="703"/>
        <end position="725"/>
    </location>
</feature>
<dbReference type="Gene3D" id="1.10.472.10">
    <property type="entry name" value="Cyclin-like"/>
    <property type="match status" value="2"/>
</dbReference>
<dbReference type="EMBL" id="JAYMGO010000022">
    <property type="protein sequence ID" value="KAL1251867.1"/>
    <property type="molecule type" value="Genomic_DNA"/>
</dbReference>
<name>A0ABR3LG20_9TELE</name>
<dbReference type="CDD" id="cd00637">
    <property type="entry name" value="7tm_classA_rhodopsin-like"/>
    <property type="match status" value="1"/>
</dbReference>
<comment type="subcellular location">
    <subcellularLocation>
        <location evidence="1">Membrane</location>
    </subcellularLocation>
</comment>
<feature type="transmembrane region" description="Helical" evidence="9">
    <location>
        <begin position="427"/>
        <end position="451"/>
    </location>
</feature>
<keyword evidence="2 9" id="KW-0812">Transmembrane</keyword>
<dbReference type="InterPro" id="IPR006671">
    <property type="entry name" value="Cyclin_N"/>
</dbReference>
<feature type="transmembrane region" description="Helical" evidence="9">
    <location>
        <begin position="510"/>
        <end position="531"/>
    </location>
</feature>
<keyword evidence="4 6" id="KW-0195">Cyclin</keyword>
<dbReference type="InterPro" id="IPR036915">
    <property type="entry name" value="Cyclin-like_sf"/>
</dbReference>
<evidence type="ECO:0000256" key="3">
    <source>
        <dbReference type="ARBA" id="ARBA00022989"/>
    </source>
</evidence>
<dbReference type="Gene3D" id="1.20.1070.10">
    <property type="entry name" value="Rhodopsin 7-helix transmembrane proteins"/>
    <property type="match status" value="1"/>
</dbReference>
<feature type="compositionally biased region" description="Basic and acidic residues" evidence="8">
    <location>
        <begin position="365"/>
        <end position="375"/>
    </location>
</feature>
<protein>
    <recommendedName>
        <fullName evidence="10">G-protein coupled receptors family 1 profile domain-containing protein</fullName>
    </recommendedName>
</protein>
<dbReference type="Pfam" id="PF00134">
    <property type="entry name" value="Cyclin_N"/>
    <property type="match status" value="1"/>
</dbReference>
<feature type="domain" description="G-protein coupled receptors family 1 profile" evidence="10">
    <location>
        <begin position="442"/>
        <end position="723"/>
    </location>
</feature>
<gene>
    <name evidence="11" type="ORF">QQF64_019663</name>
</gene>
<keyword evidence="3 9" id="KW-1133">Transmembrane helix</keyword>
<evidence type="ECO:0000256" key="1">
    <source>
        <dbReference type="ARBA" id="ARBA00004370"/>
    </source>
</evidence>
<dbReference type="PRINTS" id="PR00237">
    <property type="entry name" value="GPCRRHODOPSN"/>
</dbReference>
<comment type="caution">
    <text evidence="11">The sequence shown here is derived from an EMBL/GenBank/DDBJ whole genome shotgun (WGS) entry which is preliminary data.</text>
</comment>
<keyword evidence="5 9" id="KW-0472">Membrane</keyword>
<keyword evidence="12" id="KW-1185">Reference proteome</keyword>
<evidence type="ECO:0000256" key="5">
    <source>
        <dbReference type="ARBA" id="ARBA00023136"/>
    </source>
</evidence>
<organism evidence="11 12">
    <name type="scientific">Cirrhinus molitorella</name>
    <name type="common">mud carp</name>
    <dbReference type="NCBI Taxonomy" id="172907"/>
    <lineage>
        <taxon>Eukaryota</taxon>
        <taxon>Metazoa</taxon>
        <taxon>Chordata</taxon>
        <taxon>Craniata</taxon>
        <taxon>Vertebrata</taxon>
        <taxon>Euteleostomi</taxon>
        <taxon>Actinopterygii</taxon>
        <taxon>Neopterygii</taxon>
        <taxon>Teleostei</taxon>
        <taxon>Ostariophysi</taxon>
        <taxon>Cypriniformes</taxon>
        <taxon>Cyprinidae</taxon>
        <taxon>Labeoninae</taxon>
        <taxon>Labeonini</taxon>
        <taxon>Cirrhinus</taxon>
    </lineage>
</organism>
<evidence type="ECO:0000256" key="9">
    <source>
        <dbReference type="SAM" id="Phobius"/>
    </source>
</evidence>
<dbReference type="InterPro" id="IPR000276">
    <property type="entry name" value="GPCR_Rhodpsn"/>
</dbReference>
<dbReference type="InterPro" id="IPR017452">
    <property type="entry name" value="GPCR_Rhodpsn_7TM"/>
</dbReference>
<comment type="similarity">
    <text evidence="7">Belongs to the G-protein coupled receptor T2R family.</text>
</comment>
<dbReference type="InterPro" id="IPR013763">
    <property type="entry name" value="Cyclin-like_dom"/>
</dbReference>
<feature type="compositionally biased region" description="Polar residues" evidence="8">
    <location>
        <begin position="270"/>
        <end position="292"/>
    </location>
</feature>
<evidence type="ECO:0000256" key="4">
    <source>
        <dbReference type="ARBA" id="ARBA00023127"/>
    </source>
</evidence>
<dbReference type="Pfam" id="PF05296">
    <property type="entry name" value="TAS2R"/>
    <property type="match status" value="1"/>
</dbReference>
<dbReference type="PROSITE" id="PS50262">
    <property type="entry name" value="G_PROTEIN_RECEP_F1_2"/>
    <property type="match status" value="1"/>
</dbReference>
<evidence type="ECO:0000256" key="2">
    <source>
        <dbReference type="ARBA" id="ARBA00022692"/>
    </source>
</evidence>
<evidence type="ECO:0000256" key="7">
    <source>
        <dbReference type="RuleBase" id="RU004423"/>
    </source>
</evidence>
<dbReference type="Proteomes" id="UP001558613">
    <property type="component" value="Unassembled WGS sequence"/>
</dbReference>
<dbReference type="InterPro" id="IPR007960">
    <property type="entry name" value="TAS2R"/>
</dbReference>
<feature type="region of interest" description="Disordered" evidence="8">
    <location>
        <begin position="267"/>
        <end position="300"/>
    </location>
</feature>
<evidence type="ECO:0000256" key="6">
    <source>
        <dbReference type="RuleBase" id="RU000383"/>
    </source>
</evidence>
<comment type="similarity">
    <text evidence="6">Belongs to the cyclin family.</text>
</comment>